<accession>A0A2H3CA32</accession>
<gene>
    <name evidence="1" type="ORF">ARMGADRAFT_1069220</name>
</gene>
<keyword evidence="2" id="KW-1185">Reference proteome</keyword>
<reference evidence="2" key="1">
    <citation type="journal article" date="2017" name="Nat. Ecol. Evol.">
        <title>Genome expansion and lineage-specific genetic innovations in the forest pathogenic fungi Armillaria.</title>
        <authorList>
            <person name="Sipos G."/>
            <person name="Prasanna A.N."/>
            <person name="Walter M.C."/>
            <person name="O'Connor E."/>
            <person name="Balint B."/>
            <person name="Krizsan K."/>
            <person name="Kiss B."/>
            <person name="Hess J."/>
            <person name="Varga T."/>
            <person name="Slot J."/>
            <person name="Riley R."/>
            <person name="Boka B."/>
            <person name="Rigling D."/>
            <person name="Barry K."/>
            <person name="Lee J."/>
            <person name="Mihaltcheva S."/>
            <person name="LaButti K."/>
            <person name="Lipzen A."/>
            <person name="Waldron R."/>
            <person name="Moloney N.M."/>
            <person name="Sperisen C."/>
            <person name="Kredics L."/>
            <person name="Vagvoelgyi C."/>
            <person name="Patrignani A."/>
            <person name="Fitzpatrick D."/>
            <person name="Nagy I."/>
            <person name="Doyle S."/>
            <person name="Anderson J.B."/>
            <person name="Grigoriev I.V."/>
            <person name="Gueldener U."/>
            <person name="Muensterkoetter M."/>
            <person name="Nagy L.G."/>
        </authorList>
    </citation>
    <scope>NUCLEOTIDE SEQUENCE [LARGE SCALE GENOMIC DNA]</scope>
    <source>
        <strain evidence="2">Ar21-2</strain>
    </source>
</reference>
<dbReference type="InParanoid" id="A0A2H3CA32"/>
<protein>
    <submittedName>
        <fullName evidence="1">Uncharacterized protein</fullName>
    </submittedName>
</protein>
<evidence type="ECO:0000313" key="2">
    <source>
        <dbReference type="Proteomes" id="UP000217790"/>
    </source>
</evidence>
<dbReference type="AlphaFoldDB" id="A0A2H3CA32"/>
<dbReference type="EMBL" id="KZ293756">
    <property type="protein sequence ID" value="PBK79941.1"/>
    <property type="molecule type" value="Genomic_DNA"/>
</dbReference>
<sequence>MGMEPSLRTQTLRMRLFPCIHIIECKGSAALIIILSQAPSVISGRGRLDGTEVSKIKSLPNGVHFWHDDQHFQFLGSLVPCVTTKKKVIGAVHNISVNNIKILRREHHRVYWDSYREWQSGFHLGRSPAICQETRVCSASFEVLPTFQIRPTMID</sequence>
<organism evidence="1 2">
    <name type="scientific">Armillaria gallica</name>
    <name type="common">Bulbous honey fungus</name>
    <name type="synonym">Armillaria bulbosa</name>
    <dbReference type="NCBI Taxonomy" id="47427"/>
    <lineage>
        <taxon>Eukaryota</taxon>
        <taxon>Fungi</taxon>
        <taxon>Dikarya</taxon>
        <taxon>Basidiomycota</taxon>
        <taxon>Agaricomycotina</taxon>
        <taxon>Agaricomycetes</taxon>
        <taxon>Agaricomycetidae</taxon>
        <taxon>Agaricales</taxon>
        <taxon>Marasmiineae</taxon>
        <taxon>Physalacriaceae</taxon>
        <taxon>Armillaria</taxon>
    </lineage>
</organism>
<dbReference type="Proteomes" id="UP000217790">
    <property type="component" value="Unassembled WGS sequence"/>
</dbReference>
<evidence type="ECO:0000313" key="1">
    <source>
        <dbReference type="EMBL" id="PBK79941.1"/>
    </source>
</evidence>
<name>A0A2H3CA32_ARMGA</name>
<proteinExistence type="predicted"/>